<dbReference type="GO" id="GO:0016491">
    <property type="term" value="F:oxidoreductase activity"/>
    <property type="evidence" value="ECO:0007669"/>
    <property type="project" value="UniProtKB-KW"/>
</dbReference>
<dbReference type="RefSeq" id="WP_000272431.1">
    <property type="nucleotide sequence ID" value="NZ_AP026917.1"/>
</dbReference>
<dbReference type="Pfam" id="PF12831">
    <property type="entry name" value="FAD_oxidored"/>
    <property type="match status" value="1"/>
</dbReference>
<evidence type="ECO:0000313" key="10">
    <source>
        <dbReference type="Proteomes" id="UP000474228"/>
    </source>
</evidence>
<comment type="caution">
    <text evidence="8">The sequence shown here is derived from an EMBL/GenBank/DDBJ whole genome shotgun (WGS) entry which is preliminary data.</text>
</comment>
<dbReference type="GO" id="GO:0046872">
    <property type="term" value="F:metal ion binding"/>
    <property type="evidence" value="ECO:0007669"/>
    <property type="project" value="UniProtKB-KW"/>
</dbReference>
<dbReference type="EMBL" id="WNHN01000051">
    <property type="protein sequence ID" value="MTV77646.1"/>
    <property type="molecule type" value="Genomic_DNA"/>
</dbReference>
<gene>
    <name evidence="8" type="ORF">AZJ70_11335</name>
    <name evidence="7" type="ORF">GM535_10370</name>
    <name evidence="6" type="ORF">GM539_09875</name>
</gene>
<evidence type="ECO:0000313" key="7">
    <source>
        <dbReference type="EMBL" id="MTV77646.1"/>
    </source>
</evidence>
<keyword evidence="1" id="KW-0004">4Fe-4S</keyword>
<evidence type="ECO:0000256" key="4">
    <source>
        <dbReference type="ARBA" id="ARBA00023004"/>
    </source>
</evidence>
<dbReference type="PANTHER" id="PTHR43498:SF1">
    <property type="entry name" value="COB--COM HETERODISULFIDE REDUCTASE IRON-SULFUR SUBUNIT A"/>
    <property type="match status" value="1"/>
</dbReference>
<dbReference type="Proteomes" id="UP000474228">
    <property type="component" value="Unassembled WGS sequence"/>
</dbReference>
<evidence type="ECO:0000256" key="5">
    <source>
        <dbReference type="ARBA" id="ARBA00023014"/>
    </source>
</evidence>
<keyword evidence="3" id="KW-0560">Oxidoreductase</keyword>
<evidence type="ECO:0000313" key="6">
    <source>
        <dbReference type="EMBL" id="MTV63683.1"/>
    </source>
</evidence>
<protein>
    <submittedName>
        <fullName evidence="8">FAD-dependent oxidoreductase</fullName>
    </submittedName>
</protein>
<dbReference type="Gene3D" id="3.50.50.60">
    <property type="entry name" value="FAD/NAD(P)-binding domain"/>
    <property type="match status" value="1"/>
</dbReference>
<accession>A0A0I6I3G8</accession>
<reference evidence="6 10" key="2">
    <citation type="submission" date="2019-11" db="EMBL/GenBank/DDBJ databases">
        <title>Growth characteristics of pneumococcus vary with the chemical composition of the capsule and with environmental conditions.</title>
        <authorList>
            <person name="Tothpal A."/>
            <person name="Desobry K."/>
            <person name="Joshi S."/>
            <person name="Wyllie A.L."/>
            <person name="Weinberger D.M."/>
        </authorList>
    </citation>
    <scope>NUCLEOTIDE SEQUENCE [LARGE SCALE GENOMIC DNA]</scope>
    <source>
        <strain evidence="7">Pnumococcus10A</strain>
        <strain evidence="6">Pnumococcus22F</strain>
        <strain evidence="10">pnumococcus22F</strain>
    </source>
</reference>
<evidence type="ECO:0000313" key="8">
    <source>
        <dbReference type="EMBL" id="TVW81575.1"/>
    </source>
</evidence>
<dbReference type="EMBL" id="VMWH01000242">
    <property type="protein sequence ID" value="TVW81575.1"/>
    <property type="molecule type" value="Genomic_DNA"/>
</dbReference>
<keyword evidence="2" id="KW-0479">Metal-binding</keyword>
<evidence type="ECO:0000256" key="3">
    <source>
        <dbReference type="ARBA" id="ARBA00023002"/>
    </source>
</evidence>
<dbReference type="AlphaFoldDB" id="A0A0I6I3G8"/>
<sequence length="486" mass="54921">MYDVVIIGAGSSGALAAIASGRLGLKTCLIEKGSRIGGVPINTLMGSFANLYFDDSGRVNASKIVGELIERIIKKGGTVFNSMEELMNVNDFYQITIPYQPEVYESVLTDMLIESKVDILLNIEVNNIIYDSKNIKSLEILSNQEVKLIDSKVFIDATGNATIASASGADVYEKNSSYGCLMRVGGVDISKTIEHIEKTKQWNYIEGYNQWLEEVLANRKYRATGAVLKDPVSYDHAPMLSKDDHFMNDEKWNYIKERWEKFRFIYTLEVSLFRNELKKAVESGDFNFEIYHDDKSGVTMNGDGISYGSWGQNVALINVAKAFGFNPKYMEDESHANILSRKYNLTFLSFLKKYVPGFENSFILDQGTRATNRSCRHIDNSSMMDEILDFPMYTFKTMYSYQTPKEITYKSIVGGKLNNLFVIGKGAYQSESFRSQISCMLMGISSAAAAKTIIEDKSNTLNINRDLFKSNLDILFTWEFSNWITD</sequence>
<evidence type="ECO:0000313" key="9">
    <source>
        <dbReference type="Proteomes" id="UP000320896"/>
    </source>
</evidence>
<reference evidence="8 9" key="1">
    <citation type="submission" date="2019-07" db="EMBL/GenBank/DDBJ databases">
        <authorList>
            <person name="Mohale T."/>
        </authorList>
    </citation>
    <scope>NUCLEOTIDE SEQUENCE [LARGE SCALE GENOMIC DNA]</scope>
    <source>
        <strain evidence="8 9">NTPn 126</strain>
    </source>
</reference>
<keyword evidence="5" id="KW-0411">Iron-sulfur</keyword>
<dbReference type="EMBL" id="WNHJ01000048">
    <property type="protein sequence ID" value="MTV63683.1"/>
    <property type="molecule type" value="Genomic_DNA"/>
</dbReference>
<dbReference type="SUPFAM" id="SSF51905">
    <property type="entry name" value="FAD/NAD(P)-binding domain"/>
    <property type="match status" value="1"/>
</dbReference>
<dbReference type="InterPro" id="IPR039650">
    <property type="entry name" value="HdrA-like"/>
</dbReference>
<evidence type="ECO:0000256" key="2">
    <source>
        <dbReference type="ARBA" id="ARBA00022723"/>
    </source>
</evidence>
<dbReference type="Proteomes" id="UP000729182">
    <property type="component" value="Unassembled WGS sequence"/>
</dbReference>
<name>A0A0I6I3G8_STREE</name>
<dbReference type="GO" id="GO:0051539">
    <property type="term" value="F:4 iron, 4 sulfur cluster binding"/>
    <property type="evidence" value="ECO:0007669"/>
    <property type="project" value="UniProtKB-KW"/>
</dbReference>
<dbReference type="InterPro" id="IPR036188">
    <property type="entry name" value="FAD/NAD-bd_sf"/>
</dbReference>
<dbReference type="PRINTS" id="PR00411">
    <property type="entry name" value="PNDRDTASEI"/>
</dbReference>
<keyword evidence="4" id="KW-0408">Iron</keyword>
<proteinExistence type="predicted"/>
<dbReference type="Proteomes" id="UP000320896">
    <property type="component" value="Unassembled WGS sequence"/>
</dbReference>
<evidence type="ECO:0000256" key="1">
    <source>
        <dbReference type="ARBA" id="ARBA00022485"/>
    </source>
</evidence>
<dbReference type="PANTHER" id="PTHR43498">
    <property type="entry name" value="FERREDOXIN:COB-COM HETERODISULFIDE REDUCTASE SUBUNIT A"/>
    <property type="match status" value="1"/>
</dbReference>
<organism evidence="8 9">
    <name type="scientific">Streptococcus pneumoniae</name>
    <dbReference type="NCBI Taxonomy" id="1313"/>
    <lineage>
        <taxon>Bacteria</taxon>
        <taxon>Bacillati</taxon>
        <taxon>Bacillota</taxon>
        <taxon>Bacilli</taxon>
        <taxon>Lactobacillales</taxon>
        <taxon>Streptococcaceae</taxon>
        <taxon>Streptococcus</taxon>
    </lineage>
</organism>